<dbReference type="GO" id="GO:0003899">
    <property type="term" value="F:DNA-directed RNA polymerase activity"/>
    <property type="evidence" value="ECO:0007669"/>
    <property type="project" value="InterPro"/>
</dbReference>
<accession>A0A4Q5LMW9</accession>
<dbReference type="SMART" id="SM01409">
    <property type="entry name" value="RNA_pol_Rpb6"/>
    <property type="match status" value="1"/>
</dbReference>
<organism evidence="3 4">
    <name type="scientific">Mucilaginibacter terrigena</name>
    <dbReference type="NCBI Taxonomy" id="2492395"/>
    <lineage>
        <taxon>Bacteria</taxon>
        <taxon>Pseudomonadati</taxon>
        <taxon>Bacteroidota</taxon>
        <taxon>Sphingobacteriia</taxon>
        <taxon>Sphingobacteriales</taxon>
        <taxon>Sphingobacteriaceae</taxon>
        <taxon>Mucilaginibacter</taxon>
    </lineage>
</organism>
<keyword evidence="4" id="KW-1185">Reference proteome</keyword>
<evidence type="ECO:0000313" key="3">
    <source>
        <dbReference type="EMBL" id="RYU90623.1"/>
    </source>
</evidence>
<evidence type="ECO:0000256" key="1">
    <source>
        <dbReference type="ARBA" id="ARBA00022478"/>
    </source>
</evidence>
<dbReference type="Pfam" id="PF01192">
    <property type="entry name" value="RNA_pol_Rpb6"/>
    <property type="match status" value="1"/>
</dbReference>
<dbReference type="InterPro" id="IPR006110">
    <property type="entry name" value="Pol_omega/Rpo6/RPB6"/>
</dbReference>
<protein>
    <submittedName>
        <fullName evidence="3">RNA polymerase Rpb6</fullName>
    </submittedName>
</protein>
<evidence type="ECO:0000313" key="4">
    <source>
        <dbReference type="Proteomes" id="UP000293331"/>
    </source>
</evidence>
<dbReference type="EMBL" id="SEWG01000003">
    <property type="protein sequence ID" value="RYU90623.1"/>
    <property type="molecule type" value="Genomic_DNA"/>
</dbReference>
<sequence length="114" mass="13260">MNVNNPTNKPAIASSTVTRDLRELDVKTDNIYESLVIMSKRANQISNNIKEELHQKLSEFASANDNLEEVFENREQIEISKYYEKLPKPTLVAVQEFLDNKIYYRNPAKEAREL</sequence>
<comment type="caution">
    <text evidence="3">The sequence shown here is derived from an EMBL/GenBank/DDBJ whole genome shotgun (WGS) entry which is preliminary data.</text>
</comment>
<proteinExistence type="predicted"/>
<dbReference type="GO" id="GO:0003677">
    <property type="term" value="F:DNA binding"/>
    <property type="evidence" value="ECO:0007669"/>
    <property type="project" value="InterPro"/>
</dbReference>
<gene>
    <name evidence="3" type="ORF">EWM62_08195</name>
</gene>
<reference evidence="3 4" key="1">
    <citation type="submission" date="2019-02" db="EMBL/GenBank/DDBJ databases">
        <title>Bacterial novel species Mucilaginibacter sp. 17JY9-4 isolated from soil.</title>
        <authorList>
            <person name="Jung H.-Y."/>
        </authorList>
    </citation>
    <scope>NUCLEOTIDE SEQUENCE [LARGE SCALE GENOMIC DNA]</scope>
    <source>
        <strain evidence="3 4">17JY9-4</strain>
    </source>
</reference>
<name>A0A4Q5LMW9_9SPHI</name>
<dbReference type="RefSeq" id="WP_129876183.1">
    <property type="nucleotide sequence ID" value="NZ_SEWG01000003.1"/>
</dbReference>
<dbReference type="GO" id="GO:0000428">
    <property type="term" value="C:DNA-directed RNA polymerase complex"/>
    <property type="evidence" value="ECO:0007669"/>
    <property type="project" value="UniProtKB-KW"/>
</dbReference>
<dbReference type="Proteomes" id="UP000293331">
    <property type="component" value="Unassembled WGS sequence"/>
</dbReference>
<dbReference type="AlphaFoldDB" id="A0A4Q5LMW9"/>
<evidence type="ECO:0000256" key="2">
    <source>
        <dbReference type="ARBA" id="ARBA00023163"/>
    </source>
</evidence>
<dbReference type="OrthoDB" id="9429628at2"/>
<keyword evidence="1" id="KW-0240">DNA-directed RNA polymerase</keyword>
<keyword evidence="2" id="KW-0804">Transcription</keyword>
<dbReference type="GO" id="GO:0006351">
    <property type="term" value="P:DNA-templated transcription"/>
    <property type="evidence" value="ECO:0007669"/>
    <property type="project" value="InterPro"/>
</dbReference>